<feature type="transmembrane region" description="Helical" evidence="1">
    <location>
        <begin position="12"/>
        <end position="33"/>
    </location>
</feature>
<protein>
    <submittedName>
        <fullName evidence="2">Uncharacterized protein</fullName>
    </submittedName>
</protein>
<name>A0A0B2C0D4_9SPHN</name>
<dbReference type="OrthoDB" id="7579812at2"/>
<dbReference type="AlphaFoldDB" id="A0A0B2C0D4"/>
<keyword evidence="1" id="KW-1133">Transmembrane helix</keyword>
<dbReference type="STRING" id="1572751.PK98_01785"/>
<proteinExistence type="predicted"/>
<keyword evidence="1" id="KW-0472">Membrane</keyword>
<comment type="caution">
    <text evidence="2">The sequence shown here is derived from an EMBL/GenBank/DDBJ whole genome shotgun (WGS) entry which is preliminary data.</text>
</comment>
<organism evidence="2 3">
    <name type="scientific">Croceibacterium mercuriale</name>
    <dbReference type="NCBI Taxonomy" id="1572751"/>
    <lineage>
        <taxon>Bacteria</taxon>
        <taxon>Pseudomonadati</taxon>
        <taxon>Pseudomonadota</taxon>
        <taxon>Alphaproteobacteria</taxon>
        <taxon>Sphingomonadales</taxon>
        <taxon>Erythrobacteraceae</taxon>
        <taxon>Croceibacterium</taxon>
    </lineage>
</organism>
<reference evidence="2 3" key="1">
    <citation type="submission" date="2014-11" db="EMBL/GenBank/DDBJ databases">
        <title>Draft genome sequence of Kirrobacter mercurialis.</title>
        <authorList>
            <person name="Coil D.A."/>
            <person name="Eisen J.A."/>
        </authorList>
    </citation>
    <scope>NUCLEOTIDE SEQUENCE [LARGE SCALE GENOMIC DNA]</scope>
    <source>
        <strain evidence="2 3">Coronado</strain>
    </source>
</reference>
<dbReference type="Proteomes" id="UP000030988">
    <property type="component" value="Unassembled WGS sequence"/>
</dbReference>
<gene>
    <name evidence="2" type="ORF">PK98_01785</name>
</gene>
<sequence>MRPARTRIIPAAIAASLVLLGAMLWIMGSAVVIDRSGNVLSAAITGSGGTTQPLHHLPGRIFYTMPRVEGAIELRCRDGARGRWSYVTRHMHSWLRVGPGAGCGRVVQLR</sequence>
<keyword evidence="1" id="KW-0812">Transmembrane</keyword>
<evidence type="ECO:0000313" key="2">
    <source>
        <dbReference type="EMBL" id="KHL25456.1"/>
    </source>
</evidence>
<dbReference type="RefSeq" id="WP_039093834.1">
    <property type="nucleotide sequence ID" value="NZ_JTDN01000001.1"/>
</dbReference>
<keyword evidence="3" id="KW-1185">Reference proteome</keyword>
<evidence type="ECO:0000256" key="1">
    <source>
        <dbReference type="SAM" id="Phobius"/>
    </source>
</evidence>
<evidence type="ECO:0000313" key="3">
    <source>
        <dbReference type="Proteomes" id="UP000030988"/>
    </source>
</evidence>
<accession>A0A0B2C0D4</accession>
<dbReference type="EMBL" id="JTDN01000001">
    <property type="protein sequence ID" value="KHL25456.1"/>
    <property type="molecule type" value="Genomic_DNA"/>
</dbReference>